<dbReference type="PANTHER" id="PTHR35784">
    <property type="entry name" value="MEDIATOR OF RNA POLYMERASE II TRANSCRIPTION SUBUNIT 5"/>
    <property type="match status" value="1"/>
</dbReference>
<dbReference type="AlphaFoldDB" id="A0A5J5EGD5"/>
<sequence>MPAPTLNIETYRKLFRKCIQTRTPVDKFESYFNQLLARSPIPPQAICDTILEPTLTTNAPDPLHLQYVARLVERDLVCLANVLGALLKSSAAKASTSPSDSFHDLSGREPLEQDVFLVLAGILRTHKPRSSDSVWTAVEAMSDWMEALMAVSGAGMLGEGGAEGLAEAAMVAEPSAKLRIEALAEMVIALGANEQAAKILGEAGRKEKKLTFRSSLSLFTQYVQVQNPPLASRLEELGRLYQSPSPRQQKGGDAIDGMMLGLEEGADLGPVVWTRAHLFVWLDSLLCGRPHVDDETILGYLYNRYKDDANTMVMDFITAVIDVISNALVRGEPPSTLFLLRSFLCNKVPLIINRISPSPMMSSYAISQSFLRTDVTALMNLPTPQFDPLRNSSNSGTDALFGDITIDLRQDFLFACALHGVIGEQDIQGILGELPLGAMPSGRYNYREIQGQCAADPRRVDQLLEEIEGVEGNSGAVVRALYEIMKGMCVSRETMPLRNICSFLVRKPSSIDVMLLFFKPAEILEPLCDLLDTWRYEEDQGEYQPVYEEFGYILLLVLTMVQRYSLTVSDLACTHSPNNSGFVPQLLHQYSTAQRLENLSSDRHAQLGGWIKELYEDEGISDGLMASCLPQEFYRLVPTLFSQSLLAVKYGVLDLDSVKGASSFLLAPFLLPSVISGLVWLTHHLWSNLDTNPAPTLSVIASLIATPENTETAETHRTVVAIVARPLDAVLRELLRRQNLSPDTAHMVQQLHQQLRHYHGFHRNAISSREEVESWAHAVGHGGLAIALANAYNSLLMWSGGGGQYTTRLLVASWKLLGARKVVEIILQEAAKMKSGAADDVAAAMLGAYVGSEEGRVSLREALSEVGGEVARKVEIAWRPWVGQGVGGVGAGEDVDLAAMQGMDGIEGMEGMDLMIGGGEFGGMGGMGILEGMEM</sequence>
<evidence type="ECO:0000256" key="6">
    <source>
        <dbReference type="ARBA" id="ARBA00023163"/>
    </source>
</evidence>
<dbReference type="PANTHER" id="PTHR35784:SF1">
    <property type="entry name" value="MEDIATOR OF RNA POLYMERASE II TRANSCRIPTION SUBUNIT 5"/>
    <property type="match status" value="1"/>
</dbReference>
<gene>
    <name evidence="9" type="primary">MED5</name>
    <name evidence="10" type="ORF">FN846DRAFT_786351</name>
</gene>
<dbReference type="InParanoid" id="A0A5J5EGD5"/>
<evidence type="ECO:0000256" key="4">
    <source>
        <dbReference type="ARBA" id="ARBA00023015"/>
    </source>
</evidence>
<evidence type="ECO:0000256" key="1">
    <source>
        <dbReference type="ARBA" id="ARBA00004123"/>
    </source>
</evidence>
<proteinExistence type="inferred from homology"/>
<evidence type="ECO:0000313" key="11">
    <source>
        <dbReference type="Proteomes" id="UP000326924"/>
    </source>
</evidence>
<reference evidence="10 11" key="1">
    <citation type="submission" date="2019-09" db="EMBL/GenBank/DDBJ databases">
        <title>Draft genome of the ectomycorrhizal ascomycete Sphaerosporella brunnea.</title>
        <authorList>
            <consortium name="DOE Joint Genome Institute"/>
            <person name="Benucci G.M."/>
            <person name="Marozzi G."/>
            <person name="Antonielli L."/>
            <person name="Sanchez S."/>
            <person name="Marco P."/>
            <person name="Wang X."/>
            <person name="Falini L.B."/>
            <person name="Barry K."/>
            <person name="Haridas S."/>
            <person name="Lipzen A."/>
            <person name="Labutti K."/>
            <person name="Grigoriev I.V."/>
            <person name="Murat C."/>
            <person name="Martin F."/>
            <person name="Albertini E."/>
            <person name="Donnini D."/>
            <person name="Bonito G."/>
        </authorList>
    </citation>
    <scope>NUCLEOTIDE SEQUENCE [LARGE SCALE GENOMIC DNA]</scope>
    <source>
        <strain evidence="10 11">Sb_GMNB300</strain>
    </source>
</reference>
<dbReference type="OrthoDB" id="5322661at2759"/>
<evidence type="ECO:0000256" key="3">
    <source>
        <dbReference type="ARBA" id="ARBA00020628"/>
    </source>
</evidence>
<comment type="caution">
    <text evidence="10">The sequence shown here is derived from an EMBL/GenBank/DDBJ whole genome shotgun (WGS) entry which is preliminary data.</text>
</comment>
<evidence type="ECO:0000256" key="9">
    <source>
        <dbReference type="RuleBase" id="RU364142"/>
    </source>
</evidence>
<keyword evidence="6 9" id="KW-0804">Transcription</keyword>
<keyword evidence="7 9" id="KW-0539">Nucleus</keyword>
<evidence type="ECO:0000256" key="7">
    <source>
        <dbReference type="ARBA" id="ARBA00023242"/>
    </source>
</evidence>
<accession>A0A5J5EGD5</accession>
<keyword evidence="4 9" id="KW-0805">Transcription regulation</keyword>
<comment type="function">
    <text evidence="9">Component of the Mediator complex, a coactivator involved in the regulated transcription of nearly all RNA polymerase II-dependent genes. Mediator functions as a bridge to convey information from gene-specific regulatory proteins to the basal RNA polymerase II transcription machinery. Mediator is recruited to promoters by direct interactions with regulatory proteins and serves as a scaffold for the assembly of a functional preinitiation complex with RNA polymerase II and the general transcription factors.</text>
</comment>
<comment type="subunit">
    <text evidence="9">Component of the Mediator complex.</text>
</comment>
<dbReference type="EMBL" id="VXIS01000339">
    <property type="protein sequence ID" value="KAA8894440.1"/>
    <property type="molecule type" value="Genomic_DNA"/>
</dbReference>
<evidence type="ECO:0000256" key="2">
    <source>
        <dbReference type="ARBA" id="ARBA00008782"/>
    </source>
</evidence>
<evidence type="ECO:0000256" key="5">
    <source>
        <dbReference type="ARBA" id="ARBA00023159"/>
    </source>
</evidence>
<dbReference type="Proteomes" id="UP000326924">
    <property type="component" value="Unassembled WGS sequence"/>
</dbReference>
<protein>
    <recommendedName>
        <fullName evidence="3 9">Mediator of RNA polymerase II transcription subunit 5</fullName>
    </recommendedName>
    <alternativeName>
        <fullName evidence="8 9">Mediator complex subunit 5</fullName>
    </alternativeName>
</protein>
<keyword evidence="11" id="KW-1185">Reference proteome</keyword>
<dbReference type="GO" id="GO:0016592">
    <property type="term" value="C:mediator complex"/>
    <property type="evidence" value="ECO:0007669"/>
    <property type="project" value="InterPro"/>
</dbReference>
<dbReference type="GO" id="GO:0006357">
    <property type="term" value="P:regulation of transcription by RNA polymerase II"/>
    <property type="evidence" value="ECO:0007669"/>
    <property type="project" value="InterPro"/>
</dbReference>
<dbReference type="GO" id="GO:0003712">
    <property type="term" value="F:transcription coregulator activity"/>
    <property type="evidence" value="ECO:0007669"/>
    <property type="project" value="InterPro"/>
</dbReference>
<evidence type="ECO:0000313" key="10">
    <source>
        <dbReference type="EMBL" id="KAA8894440.1"/>
    </source>
</evidence>
<evidence type="ECO:0000256" key="8">
    <source>
        <dbReference type="ARBA" id="ARBA00031256"/>
    </source>
</evidence>
<comment type="subcellular location">
    <subcellularLocation>
        <location evidence="1 9">Nucleus</location>
    </subcellularLocation>
</comment>
<name>A0A5J5EGD5_9PEZI</name>
<organism evidence="10 11">
    <name type="scientific">Sphaerosporella brunnea</name>
    <dbReference type="NCBI Taxonomy" id="1250544"/>
    <lineage>
        <taxon>Eukaryota</taxon>
        <taxon>Fungi</taxon>
        <taxon>Dikarya</taxon>
        <taxon>Ascomycota</taxon>
        <taxon>Pezizomycotina</taxon>
        <taxon>Pezizomycetes</taxon>
        <taxon>Pezizales</taxon>
        <taxon>Pyronemataceae</taxon>
        <taxon>Sphaerosporella</taxon>
    </lineage>
</organism>
<comment type="similarity">
    <text evidence="2 9">Belongs to the Mediator complex subunit 5 family.</text>
</comment>
<dbReference type="InterPro" id="IPR014801">
    <property type="entry name" value="Mediator_Med5_fun"/>
</dbReference>
<dbReference type="Pfam" id="PF08689">
    <property type="entry name" value="Med5"/>
    <property type="match status" value="1"/>
</dbReference>
<keyword evidence="5 9" id="KW-0010">Activator</keyword>